<evidence type="ECO:0000313" key="4">
    <source>
        <dbReference type="Proteomes" id="UP000053766"/>
    </source>
</evidence>
<dbReference type="InterPro" id="IPR008972">
    <property type="entry name" value="Cupredoxin"/>
</dbReference>
<accession>A0A0D8XUI1</accession>
<dbReference type="STRING" id="29172.A0A0D8XUI1"/>
<comment type="caution">
    <text evidence="1">Lacks conserved residue(s) required for the propagation of feature annotation.</text>
</comment>
<dbReference type="EMBL" id="KN716305">
    <property type="protein sequence ID" value="KJH47487.1"/>
    <property type="molecule type" value="Genomic_DNA"/>
</dbReference>
<dbReference type="Gene3D" id="2.60.40.420">
    <property type="entry name" value="Cupredoxins - blue copper proteins"/>
    <property type="match status" value="1"/>
</dbReference>
<dbReference type="Proteomes" id="UP000053766">
    <property type="component" value="Unassembled WGS sequence"/>
</dbReference>
<dbReference type="OrthoDB" id="6250301at2759"/>
<gene>
    <name evidence="3" type="ORF">DICVIV_06425</name>
</gene>
<sequence length="134" mass="14716">MKSLRIVECKFDLIFFLVLKGTSLIGPQRSNAGAFFVDTSPCSAIYQISPTALATVGAAGFREEYGTPRIATQRNGNVCSHNGSRRVEHSLAFDVSNTDHVIPVDIGDRISLICPQPNKENYEYSNIYAKTTIT</sequence>
<evidence type="ECO:0000313" key="3">
    <source>
        <dbReference type="EMBL" id="KJH47487.1"/>
    </source>
</evidence>
<feature type="domain" description="Ephrin RBD" evidence="2">
    <location>
        <begin position="86"/>
        <end position="134"/>
    </location>
</feature>
<dbReference type="GO" id="GO:0016020">
    <property type="term" value="C:membrane"/>
    <property type="evidence" value="ECO:0007669"/>
    <property type="project" value="InterPro"/>
</dbReference>
<comment type="similarity">
    <text evidence="1">Belongs to the ephrin family.</text>
</comment>
<keyword evidence="4" id="KW-1185">Reference proteome</keyword>
<dbReference type="PROSITE" id="PS51551">
    <property type="entry name" value="EPHRIN_RBD_2"/>
    <property type="match status" value="1"/>
</dbReference>
<protein>
    <recommendedName>
        <fullName evidence="2">Ephrin RBD domain-containing protein</fullName>
    </recommendedName>
</protein>
<reference evidence="4" key="2">
    <citation type="journal article" date="2016" name="Sci. Rep.">
        <title>Dictyocaulus viviparus genome, variome and transcriptome elucidate lungworm biology and support future intervention.</title>
        <authorList>
            <person name="McNulty S.N."/>
            <person name="Strube C."/>
            <person name="Rosa B.A."/>
            <person name="Martin J.C."/>
            <person name="Tyagi R."/>
            <person name="Choi Y.J."/>
            <person name="Wang Q."/>
            <person name="Hallsworth Pepin K."/>
            <person name="Zhang X."/>
            <person name="Ozersky P."/>
            <person name="Wilson R.K."/>
            <person name="Sternberg P.W."/>
            <person name="Gasser R.B."/>
            <person name="Mitreva M."/>
        </authorList>
    </citation>
    <scope>NUCLEOTIDE SEQUENCE [LARGE SCALE GENOMIC DNA]</scope>
    <source>
        <strain evidence="4">HannoverDv2000</strain>
    </source>
</reference>
<organism evidence="3 4">
    <name type="scientific">Dictyocaulus viviparus</name>
    <name type="common">Bovine lungworm</name>
    <dbReference type="NCBI Taxonomy" id="29172"/>
    <lineage>
        <taxon>Eukaryota</taxon>
        <taxon>Metazoa</taxon>
        <taxon>Ecdysozoa</taxon>
        <taxon>Nematoda</taxon>
        <taxon>Chromadorea</taxon>
        <taxon>Rhabditida</taxon>
        <taxon>Rhabditina</taxon>
        <taxon>Rhabditomorpha</taxon>
        <taxon>Strongyloidea</taxon>
        <taxon>Metastrongylidae</taxon>
        <taxon>Dictyocaulus</taxon>
    </lineage>
</organism>
<dbReference type="InterPro" id="IPR001799">
    <property type="entry name" value="Ephrin_RBD"/>
</dbReference>
<evidence type="ECO:0000256" key="1">
    <source>
        <dbReference type="PROSITE-ProRule" id="PRU00884"/>
    </source>
</evidence>
<proteinExistence type="inferred from homology"/>
<name>A0A0D8XUI1_DICVI</name>
<reference evidence="3 4" key="1">
    <citation type="submission" date="2013-11" db="EMBL/GenBank/DDBJ databases">
        <title>Draft genome of the bovine lungworm Dictyocaulus viviparus.</title>
        <authorList>
            <person name="Mitreva M."/>
        </authorList>
    </citation>
    <scope>NUCLEOTIDE SEQUENCE [LARGE SCALE GENOMIC DNA]</scope>
    <source>
        <strain evidence="3 4">HannoverDv2000</strain>
    </source>
</reference>
<evidence type="ECO:0000259" key="2">
    <source>
        <dbReference type="PROSITE" id="PS51551"/>
    </source>
</evidence>
<dbReference type="AlphaFoldDB" id="A0A0D8XUI1"/>